<organism evidence="1 2">
    <name type="scientific">Grus japonensis</name>
    <name type="common">Japanese crane</name>
    <name type="synonym">Red-crowned crane</name>
    <dbReference type="NCBI Taxonomy" id="30415"/>
    <lineage>
        <taxon>Eukaryota</taxon>
        <taxon>Metazoa</taxon>
        <taxon>Chordata</taxon>
        <taxon>Craniata</taxon>
        <taxon>Vertebrata</taxon>
        <taxon>Euteleostomi</taxon>
        <taxon>Archelosauria</taxon>
        <taxon>Archosauria</taxon>
        <taxon>Dinosauria</taxon>
        <taxon>Saurischia</taxon>
        <taxon>Theropoda</taxon>
        <taxon>Coelurosauria</taxon>
        <taxon>Aves</taxon>
        <taxon>Neognathae</taxon>
        <taxon>Neoaves</taxon>
        <taxon>Gruiformes</taxon>
        <taxon>Gruidae</taxon>
        <taxon>Grus</taxon>
    </lineage>
</organism>
<sequence>MGRGNCMRFNKAQCWLLHLGHNNPRQRYRFGEEWLESCLAEKDLGVLVDSRLNVSQQCAQVAKAANSILACIRNGVASRTRAVTVPLYSALVRPHLKCWVQFWAPQYKKDIEMLERVQRRAMKW</sequence>
<dbReference type="Proteomes" id="UP001623348">
    <property type="component" value="Unassembled WGS sequence"/>
</dbReference>
<evidence type="ECO:0000313" key="1">
    <source>
        <dbReference type="EMBL" id="GAB0198324.1"/>
    </source>
</evidence>
<gene>
    <name evidence="1" type="ORF">GRJ2_002297800</name>
</gene>
<reference evidence="1 2" key="1">
    <citation type="submission" date="2024-06" db="EMBL/GenBank/DDBJ databases">
        <title>The draft genome of Grus japonensis, version 3.</title>
        <authorList>
            <person name="Nabeshima K."/>
            <person name="Suzuki S."/>
            <person name="Onuma M."/>
        </authorList>
    </citation>
    <scope>NUCLEOTIDE SEQUENCE [LARGE SCALE GENOMIC DNA]</scope>
    <source>
        <strain evidence="1 2">451A</strain>
    </source>
</reference>
<accession>A0ABC9XLZ7</accession>
<evidence type="ECO:0000313" key="2">
    <source>
        <dbReference type="Proteomes" id="UP001623348"/>
    </source>
</evidence>
<keyword evidence="2" id="KW-1185">Reference proteome</keyword>
<dbReference type="EMBL" id="BAAFJT010000020">
    <property type="protein sequence ID" value="GAB0198324.1"/>
    <property type="molecule type" value="Genomic_DNA"/>
</dbReference>
<dbReference type="AlphaFoldDB" id="A0ABC9XLZ7"/>
<dbReference type="PANTHER" id="PTHR33332">
    <property type="entry name" value="REVERSE TRANSCRIPTASE DOMAIN-CONTAINING PROTEIN"/>
    <property type="match status" value="1"/>
</dbReference>
<comment type="caution">
    <text evidence="1">The sequence shown here is derived from an EMBL/GenBank/DDBJ whole genome shotgun (WGS) entry which is preliminary data.</text>
</comment>
<name>A0ABC9XLZ7_GRUJA</name>
<proteinExistence type="predicted"/>
<protein>
    <submittedName>
        <fullName evidence="1">Uncharacterized protein</fullName>
    </submittedName>
</protein>